<dbReference type="eggNOG" id="arCOG11543">
    <property type="taxonomic scope" value="Archaea"/>
</dbReference>
<organism evidence="2 3">
    <name type="scientific">Halopiger xanaduensis (strain DSM 18323 / JCM 14033 / SH-6)</name>
    <dbReference type="NCBI Taxonomy" id="797210"/>
    <lineage>
        <taxon>Archaea</taxon>
        <taxon>Methanobacteriati</taxon>
        <taxon>Methanobacteriota</taxon>
        <taxon>Stenosarchaea group</taxon>
        <taxon>Halobacteria</taxon>
        <taxon>Halobacteriales</taxon>
        <taxon>Natrialbaceae</taxon>
        <taxon>Halopiger</taxon>
    </lineage>
</organism>
<sequence length="168" mass="18404">MNFDQTTQALIDSDVWTDVEMVANGYLTPYLVDTATGTMLPFKVFGIGGMALGEMVVNNRAFILGSGPFVVPRMCVFGDNTELELPTASTAQKRSSTTRNRTGNSRQNPASGARIGGTCRGRRDHDWRSPAWICCRLPVQSRPETRLDGYTAGTRRSIEHVADNDSVT</sequence>
<dbReference type="Proteomes" id="UP000006794">
    <property type="component" value="Plasmid pHALXA02"/>
</dbReference>
<dbReference type="AlphaFoldDB" id="F8DE29"/>
<evidence type="ECO:0000256" key="1">
    <source>
        <dbReference type="SAM" id="MobiDB-lite"/>
    </source>
</evidence>
<name>F8DE29_HALXS</name>
<gene>
    <name evidence="2" type="ordered locus">Halxa_0053</name>
</gene>
<feature type="compositionally biased region" description="Polar residues" evidence="1">
    <location>
        <begin position="87"/>
        <end position="110"/>
    </location>
</feature>
<proteinExistence type="predicted"/>
<dbReference type="HOGENOM" id="CLU_1582883_0_0_2"/>
<geneLocation type="plasmid" evidence="2 3">
    <name>pHALXA02</name>
</geneLocation>
<evidence type="ECO:0000313" key="3">
    <source>
        <dbReference type="Proteomes" id="UP000006794"/>
    </source>
</evidence>
<protein>
    <submittedName>
        <fullName evidence="2">Uncharacterized protein</fullName>
    </submittedName>
</protein>
<feature type="region of interest" description="Disordered" evidence="1">
    <location>
        <begin position="87"/>
        <end position="123"/>
    </location>
</feature>
<keyword evidence="2" id="KW-0614">Plasmid</keyword>
<evidence type="ECO:0000313" key="2">
    <source>
        <dbReference type="EMBL" id="AEH39305.1"/>
    </source>
</evidence>
<dbReference type="EMBL" id="CP002841">
    <property type="protein sequence ID" value="AEH39305.1"/>
    <property type="molecule type" value="Genomic_DNA"/>
</dbReference>
<keyword evidence="3" id="KW-1185">Reference proteome</keyword>
<accession>F8DE29</accession>
<dbReference type="KEGG" id="hxa:Halxa_0053"/>
<reference evidence="3" key="1">
    <citation type="journal article" date="2012" name="Stand. Genomic Sci.">
        <title>Complete genome sequence of Halopiger xanaduensis type strain (SH-6(T)).</title>
        <authorList>
            <person name="Anderson I."/>
            <person name="Tindall B.J."/>
            <person name="Rohde M."/>
            <person name="Lucas S."/>
            <person name="Han J."/>
            <person name="Lapidus A."/>
            <person name="Cheng J.F."/>
            <person name="Goodwin L."/>
            <person name="Pitluck S."/>
            <person name="Peters L."/>
            <person name="Pati A."/>
            <person name="Mikhailova N."/>
            <person name="Pagani I."/>
            <person name="Teshima H."/>
            <person name="Han C."/>
            <person name="Tapia R."/>
            <person name="Land M."/>
            <person name="Woyke T."/>
            <person name="Klenk H.P."/>
            <person name="Kyrpides N."/>
            <person name="Ivanova N."/>
        </authorList>
    </citation>
    <scope>NUCLEOTIDE SEQUENCE [LARGE SCALE GENOMIC DNA]</scope>
    <source>
        <strain evidence="3">DSM 18323 / JCM 14033 / SH-6</strain>
        <plasmid evidence="3">Plasmid pHALXA02</plasmid>
    </source>
</reference>